<dbReference type="PROSITE" id="PS50949">
    <property type="entry name" value="HTH_GNTR"/>
    <property type="match status" value="1"/>
</dbReference>
<dbReference type="Gene3D" id="1.10.10.10">
    <property type="entry name" value="Winged helix-like DNA-binding domain superfamily/Winged helix DNA-binding domain"/>
    <property type="match status" value="1"/>
</dbReference>
<evidence type="ECO:0000259" key="4">
    <source>
        <dbReference type="PROSITE" id="PS50949"/>
    </source>
</evidence>
<dbReference type="PANTHER" id="PTHR43537:SF5">
    <property type="entry name" value="UXU OPERON TRANSCRIPTIONAL REGULATOR"/>
    <property type="match status" value="1"/>
</dbReference>
<evidence type="ECO:0000256" key="2">
    <source>
        <dbReference type="ARBA" id="ARBA00023125"/>
    </source>
</evidence>
<feature type="domain" description="HTH gntR-type" evidence="4">
    <location>
        <begin position="4"/>
        <end position="72"/>
    </location>
</feature>
<sequence>MGEKRLYRQVVEKMSVLINSGEFPAGSRLPPERELAERFGVSRPTIREAIIALEANERVEVKTGSGIYVTDKKQPRDISSRLSAFELLEARVLVEGEVAALAASMISAEQIGALKDVLVDMENENKEREFGSDDADRRFHAIISEATNNQVLSWMVENLWAAQEEQRNIKQAHLSLCQENPIQRLKEHRAIVEALEAGDSHEARMAMRQHFARGIEALHNAAEAEAVAAVRRQLSETRERFSSDRLVNVDQGGTIESL</sequence>
<dbReference type="InterPro" id="IPR036390">
    <property type="entry name" value="WH_DNA-bd_sf"/>
</dbReference>
<proteinExistence type="predicted"/>
<accession>A0ABQ0A7N0</accession>
<dbReference type="SMART" id="SM00895">
    <property type="entry name" value="FCD"/>
    <property type="match status" value="1"/>
</dbReference>
<keyword evidence="3" id="KW-0804">Transcription</keyword>
<keyword evidence="6" id="KW-1185">Reference proteome</keyword>
<dbReference type="RefSeq" id="WP_353302267.1">
    <property type="nucleotide sequence ID" value="NZ_BAABWN010000004.1"/>
</dbReference>
<dbReference type="SUPFAM" id="SSF46785">
    <property type="entry name" value="Winged helix' DNA-binding domain"/>
    <property type="match status" value="1"/>
</dbReference>
<dbReference type="Pfam" id="PF07729">
    <property type="entry name" value="FCD"/>
    <property type="match status" value="1"/>
</dbReference>
<dbReference type="EMBL" id="BAABWN010000004">
    <property type="protein sequence ID" value="GAA6167658.1"/>
    <property type="molecule type" value="Genomic_DNA"/>
</dbReference>
<evidence type="ECO:0000313" key="5">
    <source>
        <dbReference type="EMBL" id="GAA6167658.1"/>
    </source>
</evidence>
<gene>
    <name evidence="5" type="ORF">NBRC116591_14680</name>
</gene>
<dbReference type="Gene3D" id="1.20.120.530">
    <property type="entry name" value="GntR ligand-binding domain-like"/>
    <property type="match status" value="1"/>
</dbReference>
<dbReference type="InterPro" id="IPR000524">
    <property type="entry name" value="Tscrpt_reg_HTH_GntR"/>
</dbReference>
<evidence type="ECO:0000256" key="3">
    <source>
        <dbReference type="ARBA" id="ARBA00023163"/>
    </source>
</evidence>
<dbReference type="InterPro" id="IPR011711">
    <property type="entry name" value="GntR_C"/>
</dbReference>
<reference evidence="5 6" key="1">
    <citation type="submission" date="2024-04" db="EMBL/GenBank/DDBJ databases">
        <title>Draft genome sequence of Sessilibacter corallicola NBRC 116591.</title>
        <authorList>
            <person name="Miyakawa T."/>
            <person name="Kusuya Y."/>
            <person name="Miura T."/>
        </authorList>
    </citation>
    <scope>NUCLEOTIDE SEQUENCE [LARGE SCALE GENOMIC DNA]</scope>
    <source>
        <strain evidence="5 6">KU-00831-HH</strain>
    </source>
</reference>
<dbReference type="SUPFAM" id="SSF48008">
    <property type="entry name" value="GntR ligand-binding domain-like"/>
    <property type="match status" value="1"/>
</dbReference>
<dbReference type="PRINTS" id="PR00035">
    <property type="entry name" value="HTHGNTR"/>
</dbReference>
<evidence type="ECO:0000313" key="6">
    <source>
        <dbReference type="Proteomes" id="UP001465153"/>
    </source>
</evidence>
<dbReference type="InterPro" id="IPR036388">
    <property type="entry name" value="WH-like_DNA-bd_sf"/>
</dbReference>
<protein>
    <submittedName>
        <fullName evidence="5">FadR/GntR family transcriptional regulator</fullName>
    </submittedName>
</protein>
<keyword evidence="1" id="KW-0805">Transcription regulation</keyword>
<dbReference type="SMART" id="SM00345">
    <property type="entry name" value="HTH_GNTR"/>
    <property type="match status" value="1"/>
</dbReference>
<organism evidence="5 6">
    <name type="scientific">Sessilibacter corallicola</name>
    <dbReference type="NCBI Taxonomy" id="2904075"/>
    <lineage>
        <taxon>Bacteria</taxon>
        <taxon>Pseudomonadati</taxon>
        <taxon>Pseudomonadota</taxon>
        <taxon>Gammaproteobacteria</taxon>
        <taxon>Cellvibrionales</taxon>
        <taxon>Cellvibrionaceae</taxon>
        <taxon>Sessilibacter</taxon>
    </lineage>
</organism>
<evidence type="ECO:0000256" key="1">
    <source>
        <dbReference type="ARBA" id="ARBA00023015"/>
    </source>
</evidence>
<comment type="caution">
    <text evidence="5">The sequence shown here is derived from an EMBL/GenBank/DDBJ whole genome shotgun (WGS) entry which is preliminary data.</text>
</comment>
<keyword evidence="2" id="KW-0238">DNA-binding</keyword>
<dbReference type="PANTHER" id="PTHR43537">
    <property type="entry name" value="TRANSCRIPTIONAL REGULATOR, GNTR FAMILY"/>
    <property type="match status" value="1"/>
</dbReference>
<dbReference type="Proteomes" id="UP001465153">
    <property type="component" value="Unassembled WGS sequence"/>
</dbReference>
<dbReference type="Pfam" id="PF00392">
    <property type="entry name" value="GntR"/>
    <property type="match status" value="1"/>
</dbReference>
<name>A0ABQ0A7N0_9GAMM</name>
<dbReference type="CDD" id="cd07377">
    <property type="entry name" value="WHTH_GntR"/>
    <property type="match status" value="1"/>
</dbReference>
<dbReference type="InterPro" id="IPR008920">
    <property type="entry name" value="TF_FadR/GntR_C"/>
</dbReference>